<feature type="region of interest" description="Disordered" evidence="2">
    <location>
        <begin position="3996"/>
        <end position="4025"/>
    </location>
</feature>
<dbReference type="SUPFAM" id="SSF51110">
    <property type="entry name" value="alpha-D-mannose-specific plant lectins"/>
    <property type="match status" value="2"/>
</dbReference>
<feature type="region of interest" description="Disordered" evidence="2">
    <location>
        <begin position="1975"/>
        <end position="2018"/>
    </location>
</feature>
<keyword evidence="1" id="KW-0175">Coiled coil</keyword>
<organism evidence="4 5">
    <name type="scientific">Chaetoceros tenuissimus</name>
    <dbReference type="NCBI Taxonomy" id="426638"/>
    <lineage>
        <taxon>Eukaryota</taxon>
        <taxon>Sar</taxon>
        <taxon>Stramenopiles</taxon>
        <taxon>Ochrophyta</taxon>
        <taxon>Bacillariophyta</taxon>
        <taxon>Coscinodiscophyceae</taxon>
        <taxon>Chaetocerotophycidae</taxon>
        <taxon>Chaetocerotales</taxon>
        <taxon>Chaetocerotaceae</taxon>
        <taxon>Chaetoceros</taxon>
    </lineage>
</organism>
<accession>A0AAD3HCD2</accession>
<protein>
    <recommendedName>
        <fullName evidence="6">Bulb-type lectin domain-containing protein</fullName>
    </recommendedName>
</protein>
<dbReference type="PANTHER" id="PTHR24216:SF65">
    <property type="entry name" value="PAXILLIN-LIKE PROTEIN 1"/>
    <property type="match status" value="1"/>
</dbReference>
<dbReference type="InterPro" id="IPR036426">
    <property type="entry name" value="Bulb-type_lectin_dom_sf"/>
</dbReference>
<feature type="compositionally biased region" description="Low complexity" evidence="2">
    <location>
        <begin position="1381"/>
        <end position="1396"/>
    </location>
</feature>
<keyword evidence="5" id="KW-1185">Reference proteome</keyword>
<evidence type="ECO:0000256" key="3">
    <source>
        <dbReference type="SAM" id="Phobius"/>
    </source>
</evidence>
<dbReference type="EMBL" id="BLLK01000062">
    <property type="protein sequence ID" value="GFH58415.1"/>
    <property type="molecule type" value="Genomic_DNA"/>
</dbReference>
<evidence type="ECO:0008006" key="6">
    <source>
        <dbReference type="Google" id="ProtNLM"/>
    </source>
</evidence>
<comment type="caution">
    <text evidence="4">The sequence shown here is derived from an EMBL/GenBank/DDBJ whole genome shotgun (WGS) entry which is preliminary data.</text>
</comment>
<feature type="region of interest" description="Disordered" evidence="2">
    <location>
        <begin position="1256"/>
        <end position="1400"/>
    </location>
</feature>
<evidence type="ECO:0000256" key="1">
    <source>
        <dbReference type="SAM" id="Coils"/>
    </source>
</evidence>
<sequence length="5612" mass="618621">MVLPSLVKTGEVSNASASLSMKDLKSLQTDSSPGVRVVGEMKKTLMKARTFVFTKLSPALLSTTLTVGTDTTAGKGDRSVYLYRVGRSVDAAANFEEADSALECSKEMMFEEENGCVVLMNFAEVFANDLKKERGGVTGGGEGKDLRLDFFGLKSSKEMMFEEENGCVVLMNFAEVFADDLKKERGGVTGGGEGKDLRLDFFGLKSSKEMMFEEENGCVVLMNFAEVFADDLKKERGGVTGGGEGKDLRLDFFGLKSSKEMMFEEENGCVVLMNFAEVFADDLKKERGGVTGGGEGKDLRLDFFGLKTSKEMMFEEENGCVVLMNFAEVFANDLKKERGGVTGGGEGKDLRLDFFGLKSSKEMMFEEENGCVVLMNFAEVFADDLKKERGGVTGGGEGKDLRLDFFGLKTSKEMMFEEENGCVVLMNFAEVFADDLKKERGGVTGGGEGKDLRLDFFGLKSSKEMMFEEENGCVVFMNFAEVFADDLKKDRGGVTGGGEGKDLRLDFFGLKSSKEMMFEKENGCAVLMKFAEVFADDLKKDRGGVTGGGEGKDLRLDFFGLKSSKEMMFEKENGCAVLMKFAEVSAADLKRERRGVGIEGREAQVLSKESTKIFEKNVPSVLGDTLKKNCLSLMQLALFGFLAKVTYFVAAIQGCFFKNLLASMVLMFSLTSVAASSSTTMSFSMHRASLCDVGYAKPFMQIESTLGECEYQCMSLRSCSGMQFSDPKQCLLYDIPFPSVKSVDDDSLTCGVKEKNVSDEVTSSQVDAFVHYFGFKCGDIIGHDQSTRVAGFDSLSACEERCFAMEECKAFDWNGSSKNVCNILEYPVANEDILPVLDLDTKSDRVCGVRTRLGKGERIEKESMNALVKNSDILDPTGETKDARRLEAATTSAEFESPENIPLLNSTTVDDSYSNTMLSDSTNFADIATKSDEMIAREMQMQLSSFRIMTSYFGESKPPYCVRAKSMSVGSKLVMRHCDGNLRNYFHFDRSGLLRLSIKPELCLRWNHTQLELDNCVNGIDNAYFVMGAERIRAVGFGQDPTVQWLVGLNPKKPTEKVRLYKMSANRDNKSLFLWSKDNASEAPSNVPTSYPSTQPSSEPSVKPSPSPSAKPSPSPSAKPSAKPTLSTEPSWFPSISHLPTLSYFTQAAMVLELTGITELTQDVEDAIREGIRNAYAPFEVSEIVITTISSSSRFLSTNRKRELDSHLMLLMTINVRLYEESATSSDMFEQVVAGVLNTFEKNGIDAGVTAKVVPSEIPSDMPSDIPSLLPSTSPSDEPSSTPSDQPSSEPSLIPSDQPSLLPSSEPSQEPSRDPSSEPSLLPSSEPSDEPSLLPSVEPSMEPSRDPSSEPSLLPSSEPSDEPSLLPSVEPSMEPSRDPSSEPSLLPSSEPSSEPSECVDEEGWIVGGSLTDSENQPYAGTTCAQLSNFTDPEPWCKAILNQPNSTYLGKAVDEACCACHGSTFKTNYPSVAPTDQPSISTYPSVVPVASQSPSACVDEPDWSFFDKEGLKLGCNNIRESIERNEVDSCTQFKDIYSDDKTVNSACCICGGGMHQSREPSSVPSVSMMPSFNSSAPSVCVDEEDWIVGGNSTYAGITCAQLSSMNNTDSWCEAIMQQSNSTYRGKAVNEACCACDGSKFQNIAPSSVPSEKPSISESPSMNTFPSYMPSSEPSKCVDEPNWVFYNDTGHQLGCEDLIVNYTIGIDMCERFKDTYSDSKTVTTACCLCGGGINLSRAPSDTPSLSQIPSHSPSLSSAPSDAPSNIPTTSPTVSIAPSNFPIALNARVLDEKVCRAHSECFSGRCLLPPLVNITVISNQTYETEDAQGVRYNTTIEVADSTISQPPGICEPGVLHTAETSSDFELLPNVKYFSENLEYYVSFESSGYLVLRKVSAPEAPVWSSPLPGGEHSGNTCILQENGNIIIYNSAKKPLWANIQQPLQACEGPCQTDSSCDTGLRCTKDSSLRFLGDFFSRNLEGESPEPSNNPSDEPSDQPSSVPSSMPSDIPSDAPSDVPSDVPSENLEYYVSFESSGYLVLRKVSAPEAPVWSSPLPGGEHSGNTCILQENGNIIIYNSAKKPLWANIQQPLQACEGPCQTDSSCDTGLRCTKDSSLRFLGDFFSRNLEGESPEPSNNPSDEPSDQPSSVPSSMPSDIPSDAPSDVPSDVPSDQPSDTPSGSISDSPSEIPSSVPSNAPSITMLPSTEPSQSPSVSILPSSIPSYEPPLGCSGDYDGTTDICLDPEVTGDIFAAIKSTNSQAYLQGDLALCEGNCLVDEHCEGTKICASQTAPGIVRGCYIEDDIVEEDWKYCVYPEINTSKTTLLSDGASFLRVENTGKLQVIRRDDKRIIWEVPAVGGSPELGISDTGFQVKTDVSVHLSRDIFLVGDYVHKDFAIEVNSTENSGLSVTNTPNSVTIHGTISKAYELPKPIDVSAFSRLSFDVTVGKGVKVLALCADDGLIARDNDDGRVITTCLALGGSAIDENLEQYTSLDLDASVPIPAGTKIEVRDFDLSSLFPSRSKMKYIGFFQVLSNNFASPTASIIEDLNFFDATEASLRRRLETGESVCQKGTRCPPGELVATDKAGLYDTCQASGDFCAPASKILQQISKNEGDVCLDPKECRSGQCENKKCVSKSMTIRKKNFPKKEVKFNGWTEPSSPNKVNVCEGDCDRDDHCEGDLKCFHDAIKKNQGIPGCIQSEDFANDADFCYEVPTLLQIEWDGSYGDVNTFVGKGGSIVDSTGKIQLFGNVWKAYKLSTPYNVNGNTRVSFKFEMTQEAEGHAICFEDDKISDTFGGFHKRCIMVGGTEFDHWDGTHVEKVVLESDDSGITIASVDVKIAHFFPHKGSQINYIAFIQDNDASPYEGVSAFYDIELYEEEISTTWEHIPKLAPVKVLDTKKYEVISSVLSYDHEYQASIVEECKITDRKDKLSQELEDFALDRRRPIRAIKCRKKQCSQMDFSTDLKLNDMENSDKRILAGVPKVSTTFFVTSYKRLADLEGNVYLSKKCPTGTLASFVSREAKLTYYTHSYQVKCNCGFLGCCCDRCDRSINLPTATVTRRVDCVELDDDAGFIVIDNDTKNSGWVSSGDSGSETAQCPENYYVGGMECEKNSSWGDNCNTMRLICKKIEILPQYSAVTSLRLYSKSNDWGEHTGIEELRTLPRPVTNFKIPDSQFPSACISPEKYDNNSFGTVVKFWLFTFQISNGDWIHTREKWTSGDSGLGITGLGFSFTNDDVFYYQSSKIKERGITADETFLPVVEKNFIPLGNAVVQSKIGGVTISRPSEIGSNTGFGELSTTYGDPFKFAAVNAPRATHEKISNSGAVVFYKKHSTRGWIFDGVVYGAESNHQLGQHSLNFLTGHILEVYSNHHGVDYISNVLSECPKHAKKIGSLCICEYGYLAVNHGETLTRSIHSDDYCTLSFFSSIVIPKVEDEKNMIEVVIKNGFESFPTTSYETYENWNNFFSLSQASEDSNNPELITPVYSTTFTVKKNPNNDIIFTFYGLIPGKKYLAKFTNFQSPQPNVDFPIIPSCSCQSLTNPDQTGRPRNLVISQDRGHVQFKFLDNSKCENGFSFTRFKGYAEFVDDSSSAASFSKDYSYQAPTQCDSDISPEREASDDLKLSLLPVGNIYSYCVRAVKNGGYMDIAPNAEEVRSVSSSSALCKSHEIAWESSISGLVSTEPNAGTIAIKGVKVRWQLLSEETLQPLSCPACTGETYTDKGGIFEIKILVQEEIALHGKNDADIPIKLFFSKTTTSDAKEIPHRFLCNEGQDICDDSKGFITYVRHLHFDLPLHIYDDTSVPFTGQLTIHGTKCPIMGARACPLHKRVSAKLEDQNALAGTLCVETDSDGFFTAPVVIGSVIYGVRFEYHEHEFKKSFENKWNYDQGVEISEGGFYAKNDYQDITKARLIVQVAGGLCDLTLGPSEIEIRVKGCAAELHEGGILEEVKKQSSFEATYTDVPAQFLEVKVTKVEGQTQITEFFNGADPVVRTISLLETGEEDKQEDALIDTPDDGDTGEETSEVKDKSAYKTSEKRKETVRFQYDGTLELKVEVTRGDKLTCADYAMKDEDDRSFHVVDYMTLIEMSIQVRYKVLENTYCNYVDPDTHKLSIESNLGMDRNGGFADFYNQLPDAKQKEMISICSTIAPPNGKASGPCLISIESSKEFSGKKKFEMTVGRPNISKGVEAPYFSKNVNIRVVGGANNVQHRADFFVEGQFSKGAGDSFAFPTHQPVMVLRDPPGGSSFASYDNVRTSIRMYHNHDKTENDGEVSLALGLVFHPDTDVCAGGGLGAILITCKETVGGETAKEGGTKQNVTISAAESSRTITSSFSTTWSYQTSDDPQIAGEDSDVFVVPNLNVFFDEVFIVRWSDDTCSAKLDDDGETFPATTIFDIDSPTNKPAFTFYSRHHIKTTKIPELEAAVDSQIDVVELVQKSLEAKSGGDNVCCKKANTNGYCLPGEDGRKCTQEDLDHELEGFREVFMAEINWLSILQSADDTKNLAIKDAQYGNVLNWFKNQEKYQYFESSENTEREKDYVRMETGMTEYSQLAPESLTSMMTPIDRGTNPITANTDSAKANRIQFSGSSGEYTLTLDRASSEEYTTMTCLDSGAMKAMDLWSKIVGFNPLDSVIDTALDRLAKKFRTLSGDKKKKAELKVKLIKKDQAIESYKRMKAIKKMEDEKKAKLKDAKEEAERIQNEIDNEEDPKKRHELKKDAKEAEAASVQAEKERVEATKEKGKRIREERERNKKNVATNDSKDGVERKNALKDVKEAERDGKNKPDRKQTDVAEQTGKKQVWKGGSFLENAVKNIGFAFSSGPIVIASMIAGCNSEVTSEAAPADLDLSTTIFGVGVEAGFFGEFSAVVTHESDRTDEESEETSVSFTLSDPDIDDEFVVDIYYDEFYGTFIFNTVAGRSKCVWETGTARSEDPALISLNPASSFIYPDEKMVFEVEMKNIGKTGDSFFYVTQEASSRNLEVKIDGSRPIDENGHVIQLYRDKPVIKQIIISRGLLAKGVEGYEFPAIDLTLKSKCEADMNTRQSTKDGMYVTIPLFNSVNSGGQKVLKWIEPCPKIHWSGGLNRERSFLVNLDTLSQNSENKAQVDVQIFNPLASKGKKITNTGTNLEHVYLRFRQKGTTVWSLAQSVTPDGNLEDMDFLKKDFGVNEDDYGFSSLFWRLDKVQQGHLEIMLETKCISQSSDPDVVKGFREDVISGVYDIIRPEHYGTKALPLRHDILYGEEIQVLFTEAIRCQKPYPFSINIDIDNTNYKGLKIGENIQVNCRDNKLGFQLKNIDPSLVGGKNFDVEISGVEDLARNEISLPIKFKKRFANLDLDNASTTFKFTSSKTECTEENVQAQSDHVRSEIATKIGLDSVDRVQIYRLMCLDNSKIVADAEISPAPASSRRLTEEAGVHDVISSMKSYELAGILEHSPNTHTVDEGSRLLLSAKPFSVSAIKIKPSKKDLKKFKSTTREVEEERKLRAYIPNDETANELNEETALNTGQALRKNIVQIESHFEEKEKKYIEELDLHNGERMSEVKKEMEDLRIRDEEKMEELRVRDEEKMEEMKEEQRELKDMIRKLSEGGGKQEMTPMYMLQVGIIGIGCMVVGLALIQHFKR</sequence>
<keyword evidence="3" id="KW-0812">Transmembrane</keyword>
<feature type="region of interest" description="Disordered" evidence="2">
    <location>
        <begin position="4675"/>
        <end position="4789"/>
    </location>
</feature>
<feature type="compositionally biased region" description="Low complexity" evidence="2">
    <location>
        <begin position="2128"/>
        <end position="2191"/>
    </location>
</feature>
<dbReference type="Proteomes" id="UP001054902">
    <property type="component" value="Unassembled WGS sequence"/>
</dbReference>
<feature type="compositionally biased region" description="Basic and acidic residues" evidence="2">
    <location>
        <begin position="4751"/>
        <end position="4782"/>
    </location>
</feature>
<dbReference type="PANTHER" id="PTHR24216">
    <property type="entry name" value="PAXILLIN-RELATED"/>
    <property type="match status" value="1"/>
</dbReference>
<reference evidence="4 5" key="1">
    <citation type="journal article" date="2021" name="Sci. Rep.">
        <title>The genome of the diatom Chaetoceros tenuissimus carries an ancient integrated fragment of an extant virus.</title>
        <authorList>
            <person name="Hongo Y."/>
            <person name="Kimura K."/>
            <person name="Takaki Y."/>
            <person name="Yoshida Y."/>
            <person name="Baba S."/>
            <person name="Kobayashi G."/>
            <person name="Nagasaki K."/>
            <person name="Hano T."/>
            <person name="Tomaru Y."/>
        </authorList>
    </citation>
    <scope>NUCLEOTIDE SEQUENCE [LARGE SCALE GENOMIC DNA]</scope>
    <source>
        <strain evidence="4 5">NIES-3715</strain>
    </source>
</reference>
<feature type="compositionally biased region" description="Polar residues" evidence="2">
    <location>
        <begin position="2192"/>
        <end position="2203"/>
    </location>
</feature>
<feature type="compositionally biased region" description="Low complexity" evidence="2">
    <location>
        <begin position="1980"/>
        <end position="2018"/>
    </location>
</feature>
<feature type="compositionally biased region" description="Low complexity" evidence="2">
    <location>
        <begin position="2204"/>
        <end position="2216"/>
    </location>
</feature>
<keyword evidence="3" id="KW-0472">Membrane</keyword>
<evidence type="ECO:0000256" key="2">
    <source>
        <dbReference type="SAM" id="MobiDB-lite"/>
    </source>
</evidence>
<feature type="region of interest" description="Disordered" evidence="2">
    <location>
        <begin position="1738"/>
        <end position="1770"/>
    </location>
</feature>
<feature type="transmembrane region" description="Helical" evidence="3">
    <location>
        <begin position="5588"/>
        <end position="5607"/>
    </location>
</feature>
<keyword evidence="3" id="KW-1133">Transmembrane helix</keyword>
<feature type="compositionally biased region" description="Low complexity" evidence="2">
    <location>
        <begin position="1263"/>
        <end position="1310"/>
    </location>
</feature>
<feature type="compositionally biased region" description="Basic and acidic residues" evidence="2">
    <location>
        <begin position="4700"/>
        <end position="4744"/>
    </location>
</feature>
<feature type="compositionally biased region" description="Low complexity" evidence="2">
    <location>
        <begin position="1349"/>
        <end position="1374"/>
    </location>
</feature>
<feature type="compositionally biased region" description="Low complexity" evidence="2">
    <location>
        <begin position="1317"/>
        <end position="1342"/>
    </location>
</feature>
<name>A0AAD3HCD2_9STRA</name>
<feature type="compositionally biased region" description="Low complexity" evidence="2">
    <location>
        <begin position="1741"/>
        <end position="1762"/>
    </location>
</feature>
<feature type="coiled-coil region" evidence="1">
    <location>
        <begin position="5529"/>
        <end position="5578"/>
    </location>
</feature>
<gene>
    <name evidence="4" type="ORF">CTEN210_14891</name>
</gene>
<proteinExistence type="predicted"/>
<evidence type="ECO:0000313" key="5">
    <source>
        <dbReference type="Proteomes" id="UP001054902"/>
    </source>
</evidence>
<dbReference type="Gene3D" id="2.90.10.10">
    <property type="entry name" value="Bulb-type lectin domain"/>
    <property type="match status" value="2"/>
</dbReference>
<evidence type="ECO:0000313" key="4">
    <source>
        <dbReference type="EMBL" id="GFH58415.1"/>
    </source>
</evidence>
<feature type="region of interest" description="Disordered" evidence="2">
    <location>
        <begin position="2121"/>
        <end position="2216"/>
    </location>
</feature>
<feature type="compositionally biased region" description="Acidic residues" evidence="2">
    <location>
        <begin position="3996"/>
        <end position="4016"/>
    </location>
</feature>
<feature type="compositionally biased region" description="Pro residues" evidence="2">
    <location>
        <begin position="1103"/>
        <end position="1117"/>
    </location>
</feature>
<feature type="compositionally biased region" description="Basic and acidic residues" evidence="2">
    <location>
        <begin position="4675"/>
        <end position="4693"/>
    </location>
</feature>
<feature type="compositionally biased region" description="Polar residues" evidence="2">
    <location>
        <begin position="1082"/>
        <end position="1095"/>
    </location>
</feature>
<feature type="region of interest" description="Disordered" evidence="2">
    <location>
        <begin position="1082"/>
        <end position="1127"/>
    </location>
</feature>